<sequence length="309" mass="32470">MNPNIHRIATCEETESHPMISSGCPVSHELLVPLGYSAAALWRTNELGYTGRECHEITDRQASIHERVYAHRYSPPEAELRPSPFPVHLVSTRHCDGASQEMIFGGVDIAPTSILKLTVKKLALPIGLQSVVAHLANPGPDRSTSKGPNLLEDELSSNGLLDATIQKHKGSTSRGLSASPPKQPAIKMQFSIIALLSIASVAVASPTSLKARTQQQAVNGCANQASAACCITDNNATGGNTATGQGNVLSGITNLINLPNLGLTCNSINLNLLSSGSNSGVDCPATHQLCCEKDESGKANADSCVKPTH</sequence>
<dbReference type="Proteomes" id="UP000002668">
    <property type="component" value="Genome"/>
</dbReference>
<dbReference type="VEuPathDB" id="FungiDB:LEMA_P026220.1"/>
<protein>
    <submittedName>
        <fullName evidence="1">Predicted protein</fullName>
    </submittedName>
</protein>
<reference evidence="2" key="1">
    <citation type="journal article" date="2011" name="Nat. Commun.">
        <title>Effector diversification within compartments of the Leptosphaeria maculans genome affected by Repeat-Induced Point mutations.</title>
        <authorList>
            <person name="Rouxel T."/>
            <person name="Grandaubert J."/>
            <person name="Hane J.K."/>
            <person name="Hoede C."/>
            <person name="van de Wouw A.P."/>
            <person name="Couloux A."/>
            <person name="Dominguez V."/>
            <person name="Anthouard V."/>
            <person name="Bally P."/>
            <person name="Bourras S."/>
            <person name="Cozijnsen A.J."/>
            <person name="Ciuffetti L.M."/>
            <person name="Degrave A."/>
            <person name="Dilmaghani A."/>
            <person name="Duret L."/>
            <person name="Fudal I."/>
            <person name="Goodwin S.B."/>
            <person name="Gout L."/>
            <person name="Glaser N."/>
            <person name="Linglin J."/>
            <person name="Kema G.H.J."/>
            <person name="Lapalu N."/>
            <person name="Lawrence C.B."/>
            <person name="May K."/>
            <person name="Meyer M."/>
            <person name="Ollivier B."/>
            <person name="Poulain J."/>
            <person name="Schoch C.L."/>
            <person name="Simon A."/>
            <person name="Spatafora J.W."/>
            <person name="Stachowiak A."/>
            <person name="Turgeon B.G."/>
            <person name="Tyler B.M."/>
            <person name="Vincent D."/>
            <person name="Weissenbach J."/>
            <person name="Amselem J."/>
            <person name="Quesneville H."/>
            <person name="Oliver R.P."/>
            <person name="Wincker P."/>
            <person name="Balesdent M.-H."/>
            <person name="Howlett B.J."/>
        </authorList>
    </citation>
    <scope>NUCLEOTIDE SEQUENCE [LARGE SCALE GENOMIC DNA]</scope>
    <source>
        <strain evidence="2">JN3 / isolate v23.1.3 / race Av1-4-5-6-7-8</strain>
    </source>
</reference>
<dbReference type="InParanoid" id="E4ZV44"/>
<organism evidence="2">
    <name type="scientific">Leptosphaeria maculans (strain JN3 / isolate v23.1.3 / race Av1-4-5-6-7-8)</name>
    <name type="common">Blackleg fungus</name>
    <name type="synonym">Phoma lingam</name>
    <dbReference type="NCBI Taxonomy" id="985895"/>
    <lineage>
        <taxon>Eukaryota</taxon>
        <taxon>Fungi</taxon>
        <taxon>Dikarya</taxon>
        <taxon>Ascomycota</taxon>
        <taxon>Pezizomycotina</taxon>
        <taxon>Dothideomycetes</taxon>
        <taxon>Pleosporomycetidae</taxon>
        <taxon>Pleosporales</taxon>
        <taxon>Pleosporineae</taxon>
        <taxon>Leptosphaeriaceae</taxon>
        <taxon>Plenodomus</taxon>
        <taxon>Plenodomus lingam/Leptosphaeria maculans species complex</taxon>
    </lineage>
</organism>
<keyword evidence="2" id="KW-1185">Reference proteome</keyword>
<evidence type="ECO:0000313" key="1">
    <source>
        <dbReference type="EMBL" id="CBX95470.1"/>
    </source>
</evidence>
<dbReference type="EMBL" id="FP929127">
    <property type="protein sequence ID" value="CBX95470.1"/>
    <property type="molecule type" value="Genomic_DNA"/>
</dbReference>
<dbReference type="HOGENOM" id="CLU_900382_0_0_1"/>
<gene>
    <name evidence="1" type="ORF">LEMA_P026220.1</name>
</gene>
<evidence type="ECO:0000313" key="2">
    <source>
        <dbReference type="Proteomes" id="UP000002668"/>
    </source>
</evidence>
<dbReference type="GeneID" id="13288487"/>
<proteinExistence type="predicted"/>
<dbReference type="AlphaFoldDB" id="E4ZV44"/>
<accession>E4ZV44</accession>
<name>E4ZV44_LEPMJ</name>